<organism evidence="3 4">
    <name type="scientific">Flemingia macrophylla</name>
    <dbReference type="NCBI Taxonomy" id="520843"/>
    <lineage>
        <taxon>Eukaryota</taxon>
        <taxon>Viridiplantae</taxon>
        <taxon>Streptophyta</taxon>
        <taxon>Embryophyta</taxon>
        <taxon>Tracheophyta</taxon>
        <taxon>Spermatophyta</taxon>
        <taxon>Magnoliopsida</taxon>
        <taxon>eudicotyledons</taxon>
        <taxon>Gunneridae</taxon>
        <taxon>Pentapetalae</taxon>
        <taxon>rosids</taxon>
        <taxon>fabids</taxon>
        <taxon>Fabales</taxon>
        <taxon>Fabaceae</taxon>
        <taxon>Papilionoideae</taxon>
        <taxon>50 kb inversion clade</taxon>
        <taxon>NPAAA clade</taxon>
        <taxon>indigoferoid/millettioid clade</taxon>
        <taxon>Phaseoleae</taxon>
        <taxon>Flemingia</taxon>
    </lineage>
</organism>
<dbReference type="Gene3D" id="3.20.80.10">
    <property type="entry name" value="Regulatory factor, effector binding domain"/>
    <property type="match status" value="1"/>
</dbReference>
<reference evidence="3 4" key="1">
    <citation type="submission" date="2024-08" db="EMBL/GenBank/DDBJ databases">
        <title>Insights into the chromosomal genome structure of Flemingia macrophylla.</title>
        <authorList>
            <person name="Ding Y."/>
            <person name="Zhao Y."/>
            <person name="Bi W."/>
            <person name="Wu M."/>
            <person name="Zhao G."/>
            <person name="Gong Y."/>
            <person name="Li W."/>
            <person name="Zhang P."/>
        </authorList>
    </citation>
    <scope>NUCLEOTIDE SEQUENCE [LARGE SCALE GENOMIC DNA]</scope>
    <source>
        <strain evidence="3">DYQJB</strain>
        <tissue evidence="3">Leaf</tissue>
    </source>
</reference>
<dbReference type="InterPro" id="IPR011256">
    <property type="entry name" value="Reg_factor_effector_dom_sf"/>
</dbReference>
<dbReference type="Proteomes" id="UP001603857">
    <property type="component" value="Unassembled WGS sequence"/>
</dbReference>
<dbReference type="PANTHER" id="PTHR11220">
    <property type="entry name" value="HEME-BINDING PROTEIN-RELATED"/>
    <property type="match status" value="1"/>
</dbReference>
<protein>
    <recommendedName>
        <fullName evidence="5">Heme-binding protein</fullName>
    </recommendedName>
</protein>
<keyword evidence="2" id="KW-0732">Signal</keyword>
<comment type="similarity">
    <text evidence="1">Belongs to the HEBP family.</text>
</comment>
<dbReference type="FunFam" id="3.20.80.10:FF:000002">
    <property type="entry name" value="Heme-binding protein 2"/>
    <property type="match status" value="1"/>
</dbReference>
<dbReference type="InterPro" id="IPR006917">
    <property type="entry name" value="SOUL_heme-bd"/>
</dbReference>
<dbReference type="AlphaFoldDB" id="A0ABD1LTL4"/>
<dbReference type="SUPFAM" id="SSF55136">
    <property type="entry name" value="Probable bacterial effector-binding domain"/>
    <property type="match status" value="1"/>
</dbReference>
<dbReference type="PANTHER" id="PTHR11220:SF25">
    <property type="entry name" value="F3F9.4"/>
    <property type="match status" value="1"/>
</dbReference>
<accession>A0ABD1LTL4</accession>
<dbReference type="Pfam" id="PF04832">
    <property type="entry name" value="SOUL"/>
    <property type="match status" value="1"/>
</dbReference>
<evidence type="ECO:0000256" key="2">
    <source>
        <dbReference type="SAM" id="SignalP"/>
    </source>
</evidence>
<gene>
    <name evidence="3" type="ORF">Fmac_020238</name>
</gene>
<sequence>MAATCTFQYLLFSLLVSLLVVEGKVPEPCTRYECPTYDVVQVEKDYEIRRYNSPVWISTDPIQDTSVVPATVTGVKRLFSYINGNNNESKEIKMAAPVATEVSVSGGKSSFVVSFYLPKVNQANPPSANGVNVQRWKTKYAAVREFGGFVTESVVANQVAALNASIAGTKWSSKVPKSYTVAQYNSPFELINRVNEIWFLYDYED</sequence>
<feature type="signal peptide" evidence="2">
    <location>
        <begin position="1"/>
        <end position="23"/>
    </location>
</feature>
<evidence type="ECO:0000313" key="4">
    <source>
        <dbReference type="Proteomes" id="UP001603857"/>
    </source>
</evidence>
<evidence type="ECO:0000256" key="1">
    <source>
        <dbReference type="ARBA" id="ARBA00009817"/>
    </source>
</evidence>
<evidence type="ECO:0008006" key="5">
    <source>
        <dbReference type="Google" id="ProtNLM"/>
    </source>
</evidence>
<feature type="chain" id="PRO_5044819222" description="Heme-binding protein" evidence="2">
    <location>
        <begin position="24"/>
        <end position="205"/>
    </location>
</feature>
<keyword evidence="4" id="KW-1185">Reference proteome</keyword>
<evidence type="ECO:0000313" key="3">
    <source>
        <dbReference type="EMBL" id="KAL2326811.1"/>
    </source>
</evidence>
<dbReference type="EMBL" id="JBGMDY010000007">
    <property type="protein sequence ID" value="KAL2326811.1"/>
    <property type="molecule type" value="Genomic_DNA"/>
</dbReference>
<proteinExistence type="inferred from homology"/>
<name>A0ABD1LTL4_9FABA</name>
<comment type="caution">
    <text evidence="3">The sequence shown here is derived from an EMBL/GenBank/DDBJ whole genome shotgun (WGS) entry which is preliminary data.</text>
</comment>